<dbReference type="SUPFAM" id="SSF47954">
    <property type="entry name" value="Cyclin-like"/>
    <property type="match status" value="1"/>
</dbReference>
<feature type="non-terminal residue" evidence="2">
    <location>
        <position position="191"/>
    </location>
</feature>
<dbReference type="InterPro" id="IPR006671">
    <property type="entry name" value="Cyclin_N"/>
</dbReference>
<gene>
    <name evidence="2" type="primary">CCNO</name>
</gene>
<feature type="domain" description="Cyclin N-terminal" evidence="1">
    <location>
        <begin position="136"/>
        <end position="190"/>
    </location>
</feature>
<evidence type="ECO:0000313" key="2">
    <source>
        <dbReference type="EMBL" id="SBP32321.1"/>
    </source>
</evidence>
<dbReference type="EMBL" id="HADX01010089">
    <property type="protein sequence ID" value="SBP32321.1"/>
    <property type="molecule type" value="Transcribed_RNA"/>
</dbReference>
<organism evidence="2">
    <name type="scientific">Iconisemion striatum</name>
    <dbReference type="NCBI Taxonomy" id="60296"/>
    <lineage>
        <taxon>Eukaryota</taxon>
        <taxon>Metazoa</taxon>
        <taxon>Chordata</taxon>
        <taxon>Craniata</taxon>
        <taxon>Vertebrata</taxon>
        <taxon>Euteleostomi</taxon>
        <taxon>Actinopterygii</taxon>
        <taxon>Neopterygii</taxon>
        <taxon>Teleostei</taxon>
        <taxon>Neoteleostei</taxon>
        <taxon>Acanthomorphata</taxon>
        <taxon>Ovalentaria</taxon>
        <taxon>Atherinomorphae</taxon>
        <taxon>Cyprinodontiformes</taxon>
        <taxon>Nothobranchiidae</taxon>
        <taxon>Iconisemion</taxon>
    </lineage>
</organism>
<dbReference type="InterPro" id="IPR036915">
    <property type="entry name" value="Cyclin-like_sf"/>
</dbReference>
<evidence type="ECO:0000259" key="1">
    <source>
        <dbReference type="Pfam" id="PF00134"/>
    </source>
</evidence>
<dbReference type="Pfam" id="PF00134">
    <property type="entry name" value="Cyclin_N"/>
    <property type="match status" value="1"/>
</dbReference>
<dbReference type="Gene3D" id="1.10.472.10">
    <property type="entry name" value="Cyclin-like"/>
    <property type="match status" value="1"/>
</dbReference>
<protein>
    <submittedName>
        <fullName evidence="2">Cyclin O</fullName>
    </submittedName>
</protein>
<name>A0A1A7YQ29_9TELE</name>
<reference evidence="2" key="1">
    <citation type="submission" date="2016-05" db="EMBL/GenBank/DDBJ databases">
        <authorList>
            <person name="Lavstsen T."/>
            <person name="Jespersen J.S."/>
        </authorList>
    </citation>
    <scope>NUCLEOTIDE SEQUENCE</scope>
    <source>
        <tissue evidence="2">Brain</tissue>
    </source>
</reference>
<accession>A0A1A7YQ29</accession>
<dbReference type="AlphaFoldDB" id="A0A1A7YQ29"/>
<reference evidence="2" key="2">
    <citation type="submission" date="2016-06" db="EMBL/GenBank/DDBJ databases">
        <title>The genome of a short-lived fish provides insights into sex chromosome evolution and the genetic control of aging.</title>
        <authorList>
            <person name="Reichwald K."/>
            <person name="Felder M."/>
            <person name="Petzold A."/>
            <person name="Koch P."/>
            <person name="Groth M."/>
            <person name="Platzer M."/>
        </authorList>
    </citation>
    <scope>NUCLEOTIDE SEQUENCE</scope>
    <source>
        <tissue evidence="2">Brain</tissue>
    </source>
</reference>
<proteinExistence type="predicted"/>
<sequence>MARTGFCDSKALLDLHMKVEERRAPLRILANTCGPIDHWQPMEADESRMNLVIMEPECRWERRLSAHTSEGIIMGFHEDSSAEDCVDTCVFYPHGLQTLPSLQALVPSLLRREVEKALEKLDFIWDRHYAWDMFLDMMRTQTQNFVPITDLPGHFTDANRAILVDWIIQVHDLLQFQEETLYLAIHLLNRS</sequence>